<keyword evidence="12" id="KW-1185">Reference proteome</keyword>
<comment type="similarity">
    <text evidence="4 8">Belongs to the glycosyltransferase 1 family. Bacterial/plant glycogen synthase subfamily.</text>
</comment>
<sequence>MSLAPQILFVTSEVYPFSKTGGLADVLGILPLTLQRMGYQVGVVTPLYGRMASGDYQIRLILDNCPVDYPWPGVSADIYLADYHGVQVFFIDRGEYFDRKQYYCTYKGEFFDNCERFIFFARAALQFARKLETPPQIIHANDWHAALVPAFHHFWRRADPHWAETASVMTIHNLAFQGQYSSRLFWNSGLPAEAWHMDGAEYFGSFNMLKAGVAYADKITTVSPTYAREIVTPDFGCGLEGLLAKRNHDLEGILNGADYGVWNPGRDPFLAAQYDVHDLEGKQACKRALLEKMGLAPFLAERPVLGFVGRLREQKGIDLLLEIVPQLMELNVGLVVLGEGGLNFEAQLNELVESYGGFIAACIGYTEPLSHQIQAGTDIFVMPSRYEPCGLTQMYSLRYGTPPVATAVGGLRDTIVSYPQVDATGFVFEEATAEALYQAVAQAVDLWEDREAWRAMQIRGMRKDFSWHRSAQDYLAVYESLGAQLRCT</sequence>
<dbReference type="Gene3D" id="3.40.50.2000">
    <property type="entry name" value="Glycogen Phosphorylase B"/>
    <property type="match status" value="2"/>
</dbReference>
<keyword evidence="5 8" id="KW-0328">Glycosyltransferase</keyword>
<feature type="domain" description="Glycosyl transferase family 1" evidence="9">
    <location>
        <begin position="301"/>
        <end position="454"/>
    </location>
</feature>
<dbReference type="eggNOG" id="COG0297">
    <property type="taxonomic scope" value="Bacteria"/>
</dbReference>
<dbReference type="OrthoDB" id="9808590at2"/>
<keyword evidence="6 8" id="KW-0808">Transferase</keyword>
<evidence type="ECO:0000256" key="7">
    <source>
        <dbReference type="ARBA" id="ARBA00023056"/>
    </source>
</evidence>
<evidence type="ECO:0000256" key="6">
    <source>
        <dbReference type="ARBA" id="ARBA00022679"/>
    </source>
</evidence>
<evidence type="ECO:0000256" key="4">
    <source>
        <dbReference type="ARBA" id="ARBA00010281"/>
    </source>
</evidence>
<feature type="binding site" evidence="8">
    <location>
        <position position="19"/>
    </location>
    <ligand>
        <name>ADP-alpha-D-glucose</name>
        <dbReference type="ChEBI" id="CHEBI:57498"/>
    </ligand>
</feature>
<evidence type="ECO:0000313" key="11">
    <source>
        <dbReference type="EMBL" id="ACV68105.1"/>
    </source>
</evidence>
<evidence type="ECO:0000313" key="12">
    <source>
        <dbReference type="Proteomes" id="UP000001052"/>
    </source>
</evidence>
<dbReference type="CAZy" id="GT5">
    <property type="family name" value="Glycosyltransferase Family 5"/>
</dbReference>
<dbReference type="GO" id="GO:0005978">
    <property type="term" value="P:glycogen biosynthetic process"/>
    <property type="evidence" value="ECO:0007669"/>
    <property type="project" value="UniProtKB-UniRule"/>
</dbReference>
<dbReference type="PANTHER" id="PTHR45825:SF11">
    <property type="entry name" value="ALPHA AMYLASE DOMAIN-CONTAINING PROTEIN"/>
    <property type="match status" value="1"/>
</dbReference>
<dbReference type="InterPro" id="IPR013534">
    <property type="entry name" value="Starch_synth_cat_dom"/>
</dbReference>
<accession>C8X108</accession>
<evidence type="ECO:0000256" key="1">
    <source>
        <dbReference type="ARBA" id="ARBA00001478"/>
    </source>
</evidence>
<evidence type="ECO:0000256" key="2">
    <source>
        <dbReference type="ARBA" id="ARBA00002764"/>
    </source>
</evidence>
<dbReference type="InterPro" id="IPR001296">
    <property type="entry name" value="Glyco_trans_1"/>
</dbReference>
<evidence type="ECO:0000259" key="10">
    <source>
        <dbReference type="Pfam" id="PF08323"/>
    </source>
</evidence>
<name>C8X108_DESRD</name>
<dbReference type="RefSeq" id="WP_015751263.1">
    <property type="nucleotide sequence ID" value="NC_013223.1"/>
</dbReference>
<protein>
    <recommendedName>
        <fullName evidence="8">Glycogen synthase</fullName>
        <ecNumber evidence="8">2.4.1.21</ecNumber>
    </recommendedName>
    <alternativeName>
        <fullName evidence="8">Starch [bacterial glycogen] synthase</fullName>
    </alternativeName>
</protein>
<dbReference type="Pfam" id="PF08323">
    <property type="entry name" value="Glyco_transf_5"/>
    <property type="match status" value="1"/>
</dbReference>
<evidence type="ECO:0000256" key="5">
    <source>
        <dbReference type="ARBA" id="ARBA00022676"/>
    </source>
</evidence>
<comment type="function">
    <text evidence="2 8">Synthesizes alpha-1,4-glucan chains using ADP-glucose.</text>
</comment>
<evidence type="ECO:0000259" key="9">
    <source>
        <dbReference type="Pfam" id="PF00534"/>
    </source>
</evidence>
<dbReference type="CDD" id="cd03791">
    <property type="entry name" value="GT5_Glycogen_synthase_DULL1-like"/>
    <property type="match status" value="1"/>
</dbReference>
<reference evidence="12" key="1">
    <citation type="submission" date="2009-09" db="EMBL/GenBank/DDBJ databases">
        <title>The complete chromosome of Desulfohalobium retbaense DSM 5692.</title>
        <authorList>
            <consortium name="US DOE Joint Genome Institute (JGI-PGF)"/>
            <person name="Lucas S."/>
            <person name="Copeland A."/>
            <person name="Lapidus A."/>
            <person name="Glavina del Rio T."/>
            <person name="Dalin E."/>
            <person name="Tice H."/>
            <person name="Bruce D."/>
            <person name="Goodwin L."/>
            <person name="Pitluck S."/>
            <person name="Kyrpides N."/>
            <person name="Mavromatis K."/>
            <person name="Ivanova N."/>
            <person name="Mikhailova N."/>
            <person name="Munk A.C."/>
            <person name="Brettin T."/>
            <person name="Detter J.C."/>
            <person name="Han C."/>
            <person name="Tapia R."/>
            <person name="Larimer F."/>
            <person name="Land M."/>
            <person name="Hauser L."/>
            <person name="Markowitz V."/>
            <person name="Cheng J.-F."/>
            <person name="Hugenholtz P."/>
            <person name="Woyke T."/>
            <person name="Wu D."/>
            <person name="Spring S."/>
            <person name="Klenk H.-P."/>
            <person name="Eisen J.A."/>
        </authorList>
    </citation>
    <scope>NUCLEOTIDE SEQUENCE [LARGE SCALE GENOMIC DNA]</scope>
    <source>
        <strain evidence="12">DSM 5692</strain>
    </source>
</reference>
<reference evidence="11 12" key="2">
    <citation type="journal article" date="2010" name="Stand. Genomic Sci.">
        <title>Complete genome sequence of Desulfohalobium retbaense type strain (HR(100)).</title>
        <authorList>
            <person name="Spring S."/>
            <person name="Nolan M."/>
            <person name="Lapidus A."/>
            <person name="Glavina Del Rio T."/>
            <person name="Copeland A."/>
            <person name="Tice H."/>
            <person name="Cheng J.F."/>
            <person name="Lucas S."/>
            <person name="Land M."/>
            <person name="Chen F."/>
            <person name="Bruce D."/>
            <person name="Goodwin L."/>
            <person name="Pitluck S."/>
            <person name="Ivanova N."/>
            <person name="Mavromatis K."/>
            <person name="Mikhailova N."/>
            <person name="Pati A."/>
            <person name="Chen A."/>
            <person name="Palaniappan K."/>
            <person name="Hauser L."/>
            <person name="Chang Y.J."/>
            <person name="Jeffries C.D."/>
            <person name="Munk C."/>
            <person name="Kiss H."/>
            <person name="Chain P."/>
            <person name="Han C."/>
            <person name="Brettin T."/>
            <person name="Detter J.C."/>
            <person name="Schuler E."/>
            <person name="Goker M."/>
            <person name="Rohde M."/>
            <person name="Bristow J."/>
            <person name="Eisen J.A."/>
            <person name="Markowitz V."/>
            <person name="Hugenholtz P."/>
            <person name="Kyrpides N.C."/>
            <person name="Klenk H.P."/>
        </authorList>
    </citation>
    <scope>NUCLEOTIDE SEQUENCE [LARGE SCALE GENOMIC DNA]</scope>
    <source>
        <strain evidence="11 12">DSM 5692</strain>
    </source>
</reference>
<dbReference type="SUPFAM" id="SSF53756">
    <property type="entry name" value="UDP-Glycosyltransferase/glycogen phosphorylase"/>
    <property type="match status" value="1"/>
</dbReference>
<dbReference type="InterPro" id="IPR011835">
    <property type="entry name" value="GS/SS"/>
</dbReference>
<evidence type="ECO:0000256" key="3">
    <source>
        <dbReference type="ARBA" id="ARBA00004964"/>
    </source>
</evidence>
<dbReference type="EMBL" id="CP001734">
    <property type="protein sequence ID" value="ACV68105.1"/>
    <property type="molecule type" value="Genomic_DNA"/>
</dbReference>
<keyword evidence="7 8" id="KW-0320">Glycogen biosynthesis</keyword>
<dbReference type="AlphaFoldDB" id="C8X108"/>
<dbReference type="GO" id="GO:0004373">
    <property type="term" value="F:alpha-1,4-glucan glucosyltransferase (UDP-glucose donor) activity"/>
    <property type="evidence" value="ECO:0007669"/>
    <property type="project" value="InterPro"/>
</dbReference>
<dbReference type="GO" id="GO:0005829">
    <property type="term" value="C:cytosol"/>
    <property type="evidence" value="ECO:0007669"/>
    <property type="project" value="TreeGrafter"/>
</dbReference>
<dbReference type="GO" id="GO:0009011">
    <property type="term" value="F:alpha-1,4-glucan glucosyltransferase (ADP-glucose donor) activity"/>
    <property type="evidence" value="ECO:0007669"/>
    <property type="project" value="UniProtKB-UniRule"/>
</dbReference>
<dbReference type="Pfam" id="PF00534">
    <property type="entry name" value="Glycos_transf_1"/>
    <property type="match status" value="1"/>
</dbReference>
<feature type="domain" description="Starch synthase catalytic" evidence="10">
    <location>
        <begin position="6"/>
        <end position="244"/>
    </location>
</feature>
<dbReference type="EC" id="2.4.1.21" evidence="8"/>
<evidence type="ECO:0000256" key="8">
    <source>
        <dbReference type="HAMAP-Rule" id="MF_00484"/>
    </source>
</evidence>
<dbReference type="HOGENOM" id="CLU_009583_18_4_7"/>
<dbReference type="UniPathway" id="UPA00164"/>
<proteinExistence type="inferred from homology"/>
<organism evidence="11 12">
    <name type="scientific">Desulfohalobium retbaense (strain ATCC 49708 / DSM 5692 / JCM 16813 / HR100)</name>
    <dbReference type="NCBI Taxonomy" id="485915"/>
    <lineage>
        <taxon>Bacteria</taxon>
        <taxon>Pseudomonadati</taxon>
        <taxon>Thermodesulfobacteriota</taxon>
        <taxon>Desulfovibrionia</taxon>
        <taxon>Desulfovibrionales</taxon>
        <taxon>Desulfohalobiaceae</taxon>
        <taxon>Desulfohalobium</taxon>
    </lineage>
</organism>
<dbReference type="STRING" id="485915.Dret_0814"/>
<dbReference type="HAMAP" id="MF_00484">
    <property type="entry name" value="Glycogen_synth"/>
    <property type="match status" value="1"/>
</dbReference>
<comment type="pathway">
    <text evidence="3 8">Glycan biosynthesis; glycogen biosynthesis.</text>
</comment>
<dbReference type="NCBIfam" id="TIGR02095">
    <property type="entry name" value="glgA"/>
    <property type="match status" value="1"/>
</dbReference>
<comment type="catalytic activity">
    <reaction evidence="1 8">
        <text>[(1-&gt;4)-alpha-D-glucosyl](n) + ADP-alpha-D-glucose = [(1-&gt;4)-alpha-D-glucosyl](n+1) + ADP + H(+)</text>
        <dbReference type="Rhea" id="RHEA:18189"/>
        <dbReference type="Rhea" id="RHEA-COMP:9584"/>
        <dbReference type="Rhea" id="RHEA-COMP:9587"/>
        <dbReference type="ChEBI" id="CHEBI:15378"/>
        <dbReference type="ChEBI" id="CHEBI:15444"/>
        <dbReference type="ChEBI" id="CHEBI:57498"/>
        <dbReference type="ChEBI" id="CHEBI:456216"/>
        <dbReference type="EC" id="2.4.1.21"/>
    </reaction>
</comment>
<dbReference type="KEGG" id="drt:Dret_0814"/>
<dbReference type="NCBIfam" id="NF001899">
    <property type="entry name" value="PRK00654.1-2"/>
    <property type="match status" value="1"/>
</dbReference>
<dbReference type="Proteomes" id="UP000001052">
    <property type="component" value="Chromosome"/>
</dbReference>
<gene>
    <name evidence="8" type="primary">glgA</name>
    <name evidence="11" type="ordered locus">Dret_0814</name>
</gene>
<dbReference type="PANTHER" id="PTHR45825">
    <property type="entry name" value="GRANULE-BOUND STARCH SYNTHASE 1, CHLOROPLASTIC/AMYLOPLASTIC"/>
    <property type="match status" value="1"/>
</dbReference>